<dbReference type="SUPFAM" id="SSF118215">
    <property type="entry name" value="Proton glutamate symport protein"/>
    <property type="match status" value="1"/>
</dbReference>
<gene>
    <name evidence="8" type="ORF">OW729_10460</name>
</gene>
<evidence type="ECO:0000256" key="1">
    <source>
        <dbReference type="ARBA" id="ARBA00004141"/>
    </source>
</evidence>
<evidence type="ECO:0000256" key="2">
    <source>
        <dbReference type="ARBA" id="ARBA00022448"/>
    </source>
</evidence>
<dbReference type="PRINTS" id="PR00173">
    <property type="entry name" value="EDTRNSPORT"/>
</dbReference>
<feature type="transmembrane region" description="Helical" evidence="7">
    <location>
        <begin position="77"/>
        <end position="98"/>
    </location>
</feature>
<feature type="transmembrane region" description="Helical" evidence="7">
    <location>
        <begin position="12"/>
        <end position="31"/>
    </location>
</feature>
<dbReference type="Gene3D" id="1.10.3860.10">
    <property type="entry name" value="Sodium:dicarboxylate symporter"/>
    <property type="match status" value="1"/>
</dbReference>
<proteinExistence type="predicted"/>
<dbReference type="PROSITE" id="PS00713">
    <property type="entry name" value="NA_DICARBOXYL_SYMP_1"/>
    <property type="match status" value="1"/>
</dbReference>
<keyword evidence="4" id="KW-0769">Symport</keyword>
<feature type="transmembrane region" description="Helical" evidence="7">
    <location>
        <begin position="43"/>
        <end position="65"/>
    </location>
</feature>
<evidence type="ECO:0000313" key="9">
    <source>
        <dbReference type="Proteomes" id="UP001144612"/>
    </source>
</evidence>
<keyword evidence="5 7" id="KW-1133">Transmembrane helix</keyword>
<keyword evidence="2" id="KW-0813">Transport</keyword>
<keyword evidence="6 7" id="KW-0472">Membrane</keyword>
<dbReference type="Pfam" id="PF00375">
    <property type="entry name" value="SDF"/>
    <property type="match status" value="1"/>
</dbReference>
<evidence type="ECO:0000256" key="4">
    <source>
        <dbReference type="ARBA" id="ARBA00022847"/>
    </source>
</evidence>
<feature type="transmembrane region" description="Helical" evidence="7">
    <location>
        <begin position="357"/>
        <end position="376"/>
    </location>
</feature>
<feature type="transmembrane region" description="Helical" evidence="7">
    <location>
        <begin position="152"/>
        <end position="169"/>
    </location>
</feature>
<keyword evidence="9" id="KW-1185">Reference proteome</keyword>
<accession>A0ABT4DD03</accession>
<comment type="caution">
    <text evidence="8">The sequence shown here is derived from an EMBL/GenBank/DDBJ whole genome shotgun (WGS) entry which is preliminary data.</text>
</comment>
<dbReference type="InterPro" id="IPR001991">
    <property type="entry name" value="Na-dicarboxylate_symporter"/>
</dbReference>
<dbReference type="PANTHER" id="PTHR42865">
    <property type="entry name" value="PROTON/GLUTAMATE-ASPARTATE SYMPORTER"/>
    <property type="match status" value="1"/>
</dbReference>
<evidence type="ECO:0000256" key="3">
    <source>
        <dbReference type="ARBA" id="ARBA00022692"/>
    </source>
</evidence>
<evidence type="ECO:0000256" key="7">
    <source>
        <dbReference type="SAM" id="Phobius"/>
    </source>
</evidence>
<keyword evidence="3 7" id="KW-0812">Transmembrane</keyword>
<dbReference type="PANTHER" id="PTHR42865:SF2">
    <property type="entry name" value="PROTON:GLUTAMATE SYMPORTER DAACS FAMILY"/>
    <property type="match status" value="1"/>
</dbReference>
<sequence length="418" mass="44393">MQKKDKGIFYNLGFWIIISMLLGIMVGAFMGKKASIFAPIGDIFMQLIKMVVIPLVAASIITGAASIGDSKSAGKMGIITFIYYLSTTAVAVSLGLLLGELFKPGLGVDKTTISSMFSLEYANKGSLPGFWETIKGIIPVNPFGALAEGNNILAILFFSLFFGFGISSLKGENKKIVIGFFAGVTDALVFVITKVMYVAPIGVFALMADATGNFGYKVLALLIKLLIVYIIALLIHAYGVYGSLIKLFAKTSPVNFFKKIYKAQLFAFSTASSIGTLPINKEICEEELGVSNEITSFVLPLGATINMDGNAIYYALAACFFAQLFGIDLGIHQYIAIIFTATIGSIGQAGVPGPSLLIVAVLIAAGIPVEGLPLLFGVDRIFDMLRTAVNITGDASCAVIIDGLLKNDSSNKNIQAVN</sequence>
<name>A0ABT4DD03_9CLOT</name>
<dbReference type="EMBL" id="JAPQFJ010000010">
    <property type="protein sequence ID" value="MCY6959026.1"/>
    <property type="molecule type" value="Genomic_DNA"/>
</dbReference>
<dbReference type="InterPro" id="IPR018107">
    <property type="entry name" value="Na-dicarboxylate_symporter_CS"/>
</dbReference>
<evidence type="ECO:0000256" key="6">
    <source>
        <dbReference type="ARBA" id="ARBA00023136"/>
    </source>
</evidence>
<organism evidence="8 9">
    <name type="scientific">Clostridium brassicae</name>
    <dbReference type="NCBI Taxonomy" id="2999072"/>
    <lineage>
        <taxon>Bacteria</taxon>
        <taxon>Bacillati</taxon>
        <taxon>Bacillota</taxon>
        <taxon>Clostridia</taxon>
        <taxon>Eubacteriales</taxon>
        <taxon>Clostridiaceae</taxon>
        <taxon>Clostridium</taxon>
    </lineage>
</organism>
<feature type="transmembrane region" description="Helical" evidence="7">
    <location>
        <begin position="311"/>
        <end position="327"/>
    </location>
</feature>
<dbReference type="RefSeq" id="WP_268061449.1">
    <property type="nucleotide sequence ID" value="NZ_JAPQFJ010000010.1"/>
</dbReference>
<feature type="transmembrane region" description="Helical" evidence="7">
    <location>
        <begin position="176"/>
        <end position="198"/>
    </location>
</feature>
<evidence type="ECO:0000256" key="5">
    <source>
        <dbReference type="ARBA" id="ARBA00022989"/>
    </source>
</evidence>
<protein>
    <submittedName>
        <fullName evidence="8">Dicarboxylate/amino acid:cation symporter</fullName>
    </submittedName>
</protein>
<feature type="transmembrane region" description="Helical" evidence="7">
    <location>
        <begin position="218"/>
        <end position="239"/>
    </location>
</feature>
<comment type="subcellular location">
    <subcellularLocation>
        <location evidence="1">Membrane</location>
        <topology evidence="1">Multi-pass membrane protein</topology>
    </subcellularLocation>
</comment>
<dbReference type="Proteomes" id="UP001144612">
    <property type="component" value="Unassembled WGS sequence"/>
</dbReference>
<reference evidence="8" key="1">
    <citation type="submission" date="2022-12" db="EMBL/GenBank/DDBJ databases">
        <title>Clostridium sp. nov., isolated from industrial wastewater.</title>
        <authorList>
            <person name="Jiayan W."/>
        </authorList>
    </citation>
    <scope>NUCLEOTIDE SEQUENCE</scope>
    <source>
        <strain evidence="8">ZC22-4</strain>
    </source>
</reference>
<evidence type="ECO:0000313" key="8">
    <source>
        <dbReference type="EMBL" id="MCY6959026.1"/>
    </source>
</evidence>
<dbReference type="InterPro" id="IPR036458">
    <property type="entry name" value="Na:dicarbo_symporter_sf"/>
</dbReference>